<organism evidence="2 3">
    <name type="scientific">Sphingopyxis flava</name>
    <dbReference type="NCBI Taxonomy" id="1507287"/>
    <lineage>
        <taxon>Bacteria</taxon>
        <taxon>Pseudomonadati</taxon>
        <taxon>Pseudomonadota</taxon>
        <taxon>Alphaproteobacteria</taxon>
        <taxon>Sphingomonadales</taxon>
        <taxon>Sphingomonadaceae</taxon>
        <taxon>Sphingopyxis</taxon>
    </lineage>
</organism>
<keyword evidence="3" id="KW-1185">Reference proteome</keyword>
<dbReference type="RefSeq" id="WP_079639049.1">
    <property type="nucleotide sequence ID" value="NZ_FUYP01000014.1"/>
</dbReference>
<proteinExistence type="predicted"/>
<reference evidence="3" key="1">
    <citation type="submission" date="2017-02" db="EMBL/GenBank/DDBJ databases">
        <authorList>
            <person name="Varghese N."/>
            <person name="Submissions S."/>
        </authorList>
    </citation>
    <scope>NUCLEOTIDE SEQUENCE [LARGE SCALE GENOMIC DNA]</scope>
    <source>
        <strain evidence="3">R11H</strain>
    </source>
</reference>
<sequence>MQQHIARMLLSATTVFAAAAPAQASDARIMLTAFVPIRCEMTFTPSVSEVAGVSTLGTVHQYCNTRYQMRFSHQPLSANAMLGLGDKIAAASSGSTLIEPNGKPVIGAESLWLANGEAGDTEKFASSVVIEITPIGF</sequence>
<name>A0A1T5DGN7_9SPHN</name>
<feature type="chain" id="PRO_5012097642" evidence="1">
    <location>
        <begin position="25"/>
        <end position="137"/>
    </location>
</feature>
<evidence type="ECO:0000256" key="1">
    <source>
        <dbReference type="SAM" id="SignalP"/>
    </source>
</evidence>
<accession>A0A1T5DGN7</accession>
<dbReference type="Proteomes" id="UP000190044">
    <property type="component" value="Unassembled WGS sequence"/>
</dbReference>
<keyword evidence="1" id="KW-0732">Signal</keyword>
<feature type="signal peptide" evidence="1">
    <location>
        <begin position="1"/>
        <end position="24"/>
    </location>
</feature>
<dbReference type="EMBL" id="FUYP01000014">
    <property type="protein sequence ID" value="SKB70797.1"/>
    <property type="molecule type" value="Genomic_DNA"/>
</dbReference>
<protein>
    <submittedName>
        <fullName evidence="2">Uncharacterized protein</fullName>
    </submittedName>
</protein>
<gene>
    <name evidence="2" type="ORF">SAMN06295937_101476</name>
</gene>
<evidence type="ECO:0000313" key="3">
    <source>
        <dbReference type="Proteomes" id="UP000190044"/>
    </source>
</evidence>
<dbReference type="AlphaFoldDB" id="A0A1T5DGN7"/>
<evidence type="ECO:0000313" key="2">
    <source>
        <dbReference type="EMBL" id="SKB70797.1"/>
    </source>
</evidence>